<evidence type="ECO:0000256" key="2">
    <source>
        <dbReference type="ARBA" id="ARBA00010617"/>
    </source>
</evidence>
<gene>
    <name evidence="7" type="ORF">M430DRAFT_124452</name>
</gene>
<reference evidence="7 8" key="1">
    <citation type="journal article" date="2018" name="New Phytol.">
        <title>Comparative genomics and transcriptomics depict ericoid mycorrhizal fungi as versatile saprotrophs and plant mutualists.</title>
        <authorList>
            <person name="Martino E."/>
            <person name="Morin E."/>
            <person name="Grelet G.A."/>
            <person name="Kuo A."/>
            <person name="Kohler A."/>
            <person name="Daghino S."/>
            <person name="Barry K.W."/>
            <person name="Cichocki N."/>
            <person name="Clum A."/>
            <person name="Dockter R.B."/>
            <person name="Hainaut M."/>
            <person name="Kuo R.C."/>
            <person name="LaButti K."/>
            <person name="Lindahl B.D."/>
            <person name="Lindquist E.A."/>
            <person name="Lipzen A."/>
            <person name="Khouja H.R."/>
            <person name="Magnuson J."/>
            <person name="Murat C."/>
            <person name="Ohm R.A."/>
            <person name="Singer S.W."/>
            <person name="Spatafora J.W."/>
            <person name="Wang M."/>
            <person name="Veneault-Fourrey C."/>
            <person name="Henrissat B."/>
            <person name="Grigoriev I.V."/>
            <person name="Martin F.M."/>
            <person name="Perotto S."/>
        </authorList>
    </citation>
    <scope>NUCLEOTIDE SEQUENCE [LARGE SCALE GENOMIC DNA]</scope>
    <source>
        <strain evidence="7 8">ATCC 22711</strain>
    </source>
</reference>
<dbReference type="Pfam" id="PF00067">
    <property type="entry name" value="p450"/>
    <property type="match status" value="1"/>
</dbReference>
<accession>A0A2T3AVX0</accession>
<evidence type="ECO:0000256" key="6">
    <source>
        <dbReference type="RuleBase" id="RU000461"/>
    </source>
</evidence>
<dbReference type="InterPro" id="IPR036396">
    <property type="entry name" value="Cyt_P450_sf"/>
</dbReference>
<dbReference type="Gene3D" id="1.10.630.10">
    <property type="entry name" value="Cytochrome P450"/>
    <property type="match status" value="1"/>
</dbReference>
<keyword evidence="8" id="KW-1185">Reference proteome</keyword>
<evidence type="ECO:0000256" key="1">
    <source>
        <dbReference type="ARBA" id="ARBA00001971"/>
    </source>
</evidence>
<dbReference type="InterPro" id="IPR050121">
    <property type="entry name" value="Cytochrome_P450_monoxygenase"/>
</dbReference>
<dbReference type="GO" id="GO:0016705">
    <property type="term" value="F:oxidoreductase activity, acting on paired donors, with incorporation or reduction of molecular oxygen"/>
    <property type="evidence" value="ECO:0007669"/>
    <property type="project" value="InterPro"/>
</dbReference>
<proteinExistence type="inferred from homology"/>
<organism evidence="7 8">
    <name type="scientific">Amorphotheca resinae ATCC 22711</name>
    <dbReference type="NCBI Taxonomy" id="857342"/>
    <lineage>
        <taxon>Eukaryota</taxon>
        <taxon>Fungi</taxon>
        <taxon>Dikarya</taxon>
        <taxon>Ascomycota</taxon>
        <taxon>Pezizomycotina</taxon>
        <taxon>Leotiomycetes</taxon>
        <taxon>Helotiales</taxon>
        <taxon>Amorphothecaceae</taxon>
        <taxon>Amorphotheca</taxon>
    </lineage>
</organism>
<dbReference type="Proteomes" id="UP000241818">
    <property type="component" value="Unassembled WGS sequence"/>
</dbReference>
<dbReference type="AlphaFoldDB" id="A0A2T3AVX0"/>
<dbReference type="SUPFAM" id="SSF48264">
    <property type="entry name" value="Cytochrome P450"/>
    <property type="match status" value="1"/>
</dbReference>
<dbReference type="PRINTS" id="PR00465">
    <property type="entry name" value="EP450IV"/>
</dbReference>
<keyword evidence="6" id="KW-0560">Oxidoreductase</keyword>
<keyword evidence="3 5" id="KW-0479">Metal-binding</keyword>
<keyword evidence="6" id="KW-0503">Monooxygenase</keyword>
<evidence type="ECO:0000256" key="5">
    <source>
        <dbReference type="PIRSR" id="PIRSR602403-1"/>
    </source>
</evidence>
<dbReference type="GO" id="GO:0020037">
    <property type="term" value="F:heme binding"/>
    <property type="evidence" value="ECO:0007669"/>
    <property type="project" value="InterPro"/>
</dbReference>
<feature type="binding site" description="axial binding residue" evidence="5">
    <location>
        <position position="449"/>
    </location>
    <ligand>
        <name>heme</name>
        <dbReference type="ChEBI" id="CHEBI:30413"/>
    </ligand>
    <ligandPart>
        <name>Fe</name>
        <dbReference type="ChEBI" id="CHEBI:18248"/>
    </ligandPart>
</feature>
<evidence type="ECO:0000256" key="4">
    <source>
        <dbReference type="ARBA" id="ARBA00023004"/>
    </source>
</evidence>
<dbReference type="InParanoid" id="A0A2T3AVX0"/>
<dbReference type="GO" id="GO:0005506">
    <property type="term" value="F:iron ion binding"/>
    <property type="evidence" value="ECO:0007669"/>
    <property type="project" value="InterPro"/>
</dbReference>
<evidence type="ECO:0008006" key="9">
    <source>
        <dbReference type="Google" id="ProtNLM"/>
    </source>
</evidence>
<dbReference type="InterPro" id="IPR001128">
    <property type="entry name" value="Cyt_P450"/>
</dbReference>
<evidence type="ECO:0000313" key="7">
    <source>
        <dbReference type="EMBL" id="PSS12811.1"/>
    </source>
</evidence>
<dbReference type="OrthoDB" id="1470350at2759"/>
<dbReference type="PROSITE" id="PS00086">
    <property type="entry name" value="CYTOCHROME_P450"/>
    <property type="match status" value="1"/>
</dbReference>
<comment type="similarity">
    <text evidence="2 6">Belongs to the cytochrome P450 family.</text>
</comment>
<dbReference type="PANTHER" id="PTHR24305:SF166">
    <property type="entry name" value="CYTOCHROME P450 12A4, MITOCHONDRIAL-RELATED"/>
    <property type="match status" value="1"/>
</dbReference>
<name>A0A2T3AVX0_AMORE</name>
<evidence type="ECO:0000256" key="3">
    <source>
        <dbReference type="ARBA" id="ARBA00022723"/>
    </source>
</evidence>
<sequence>MLPLLSLVGFTLLLLLVVYRFVIYPTFLSPLSKIPKAHFTASILPFWLKWKQRNGATGIHAIFEAHRKCGPVVQISPNEVSVASLDGLRQIYTGGFEKPEHFAEFMNYGTPNLVSMLDYKSHSTQKRMISHVYSKSYVLNSKDVQTLSSVLLFDRLLPCLQSVASSSTPLEVHALNEALGMDFTSAYLFGLANSTDFIRDIRTRREYMNNIRTKMRGLYGSLAATKEQRMKATQEVEAFVLSLCQAAERSQVPDEKSPTSTPNTQPVVYSELSSHLCKSSSESDKSHLKATASEMLDHLLATHETFRVTLTYIQWELSRRPSLQSSLRAELLTLSPSFHPTNSQSPHPLPHPQDLSNLPLLDAIVKETLRLYPPTPALSMRVVPPSGTVIDGYSIPGGVEIGTSAYCLHRNPSVFPEPESWLPERWLAASRPPQMNSWFWAFGSGGRMCIGSHFAMHALKAITATTYTHFETTIVDDDGIEQEDTVLAGPKGEKLVLSYRAVADS</sequence>
<dbReference type="GeneID" id="36569998"/>
<keyword evidence="4 5" id="KW-0408">Iron</keyword>
<dbReference type="RefSeq" id="XP_024718802.1">
    <property type="nucleotide sequence ID" value="XM_024861917.1"/>
</dbReference>
<keyword evidence="5 6" id="KW-0349">Heme</keyword>
<dbReference type="GO" id="GO:0004497">
    <property type="term" value="F:monooxygenase activity"/>
    <property type="evidence" value="ECO:0007669"/>
    <property type="project" value="UniProtKB-KW"/>
</dbReference>
<dbReference type="EMBL" id="KZ679014">
    <property type="protein sequence ID" value="PSS12811.1"/>
    <property type="molecule type" value="Genomic_DNA"/>
</dbReference>
<evidence type="ECO:0000313" key="8">
    <source>
        <dbReference type="Proteomes" id="UP000241818"/>
    </source>
</evidence>
<dbReference type="PRINTS" id="PR00385">
    <property type="entry name" value="P450"/>
</dbReference>
<protein>
    <recommendedName>
        <fullName evidence="9">Cytochrome P450 monooxygenase</fullName>
    </recommendedName>
</protein>
<dbReference type="STRING" id="857342.A0A2T3AVX0"/>
<dbReference type="InterPro" id="IPR002403">
    <property type="entry name" value="Cyt_P450_E_grp-IV"/>
</dbReference>
<dbReference type="InterPro" id="IPR017972">
    <property type="entry name" value="Cyt_P450_CS"/>
</dbReference>
<dbReference type="CDD" id="cd11059">
    <property type="entry name" value="CYP_fungal"/>
    <property type="match status" value="1"/>
</dbReference>
<comment type="cofactor">
    <cofactor evidence="1 5">
        <name>heme</name>
        <dbReference type="ChEBI" id="CHEBI:30413"/>
    </cofactor>
</comment>
<dbReference type="PANTHER" id="PTHR24305">
    <property type="entry name" value="CYTOCHROME P450"/>
    <property type="match status" value="1"/>
</dbReference>